<dbReference type="CDD" id="cd00303">
    <property type="entry name" value="retropepsin_like"/>
    <property type="match status" value="1"/>
</dbReference>
<dbReference type="Gene3D" id="2.40.70.10">
    <property type="entry name" value="Acid Proteases"/>
    <property type="match status" value="1"/>
</dbReference>
<dbReference type="InterPro" id="IPR021109">
    <property type="entry name" value="Peptidase_aspartic_dom_sf"/>
</dbReference>
<keyword evidence="1" id="KW-0378">Hydrolase</keyword>
<proteinExistence type="predicted"/>
<dbReference type="Pfam" id="PF00077">
    <property type="entry name" value="RVP"/>
    <property type="match status" value="1"/>
</dbReference>
<dbReference type="PROSITE" id="PS50175">
    <property type="entry name" value="ASP_PROT_RETROV"/>
    <property type="match status" value="1"/>
</dbReference>
<reference evidence="3" key="1">
    <citation type="submission" date="2018-04" db="EMBL/GenBank/DDBJ databases">
        <title>Transcriptome assembly of Sipha flava.</title>
        <authorList>
            <person name="Scully E.D."/>
            <person name="Geib S.M."/>
            <person name="Palmer N.A."/>
            <person name="Koch K."/>
            <person name="Bradshaw J."/>
            <person name="Heng-Moss T."/>
            <person name="Sarath G."/>
        </authorList>
    </citation>
    <scope>NUCLEOTIDE SEQUENCE</scope>
</reference>
<feature type="domain" description="Peptidase A2" evidence="2">
    <location>
        <begin position="38"/>
        <end position="119"/>
    </location>
</feature>
<evidence type="ECO:0000259" key="2">
    <source>
        <dbReference type="PROSITE" id="PS50175"/>
    </source>
</evidence>
<accession>A0A2S2QLD9</accession>
<protein>
    <recommendedName>
        <fullName evidence="2">Peptidase A2 domain-containing protein</fullName>
    </recommendedName>
</protein>
<dbReference type="InterPro" id="IPR001969">
    <property type="entry name" value="Aspartic_peptidase_AS"/>
</dbReference>
<dbReference type="SUPFAM" id="SSF50630">
    <property type="entry name" value="Acid proteases"/>
    <property type="match status" value="1"/>
</dbReference>
<dbReference type="PROSITE" id="PS00141">
    <property type="entry name" value="ASP_PROTEASE"/>
    <property type="match status" value="1"/>
</dbReference>
<dbReference type="GO" id="GO:0006508">
    <property type="term" value="P:proteolysis"/>
    <property type="evidence" value="ECO:0007669"/>
    <property type="project" value="InterPro"/>
</dbReference>
<dbReference type="OrthoDB" id="6593760at2759"/>
<evidence type="ECO:0000313" key="3">
    <source>
        <dbReference type="EMBL" id="MBY78567.1"/>
    </source>
</evidence>
<evidence type="ECO:0000256" key="1">
    <source>
        <dbReference type="ARBA" id="ARBA00022801"/>
    </source>
</evidence>
<dbReference type="InterPro" id="IPR018061">
    <property type="entry name" value="Retropepsins"/>
</dbReference>
<name>A0A2S2QLD9_9HEMI</name>
<gene>
    <name evidence="3" type="ORF">g.152855</name>
</gene>
<dbReference type="GO" id="GO:0004190">
    <property type="term" value="F:aspartic-type endopeptidase activity"/>
    <property type="evidence" value="ECO:0007669"/>
    <property type="project" value="InterPro"/>
</dbReference>
<dbReference type="EMBL" id="GGMS01009364">
    <property type="protein sequence ID" value="MBY78567.1"/>
    <property type="molecule type" value="Transcribed_RNA"/>
</dbReference>
<organism evidence="3">
    <name type="scientific">Sipha flava</name>
    <name type="common">yellow sugarcane aphid</name>
    <dbReference type="NCBI Taxonomy" id="143950"/>
    <lineage>
        <taxon>Eukaryota</taxon>
        <taxon>Metazoa</taxon>
        <taxon>Ecdysozoa</taxon>
        <taxon>Arthropoda</taxon>
        <taxon>Hexapoda</taxon>
        <taxon>Insecta</taxon>
        <taxon>Pterygota</taxon>
        <taxon>Neoptera</taxon>
        <taxon>Paraneoptera</taxon>
        <taxon>Hemiptera</taxon>
        <taxon>Sternorrhyncha</taxon>
        <taxon>Aphidomorpha</taxon>
        <taxon>Aphidoidea</taxon>
        <taxon>Aphididae</taxon>
        <taxon>Sipha</taxon>
    </lineage>
</organism>
<dbReference type="AlphaFoldDB" id="A0A2S2QLD9"/>
<dbReference type="InterPro" id="IPR001995">
    <property type="entry name" value="Peptidase_A2_cat"/>
</dbReference>
<sequence length="229" mass="26163">MNVTSNRTKASHDHPEPYEVTCSCNVPVDADTQCEITFVAIIDTGSPISLLKRELIPNNINVIKPLDKNCIFSGINGIKLDLLGMFETIIFVNDNTFTMCFYVVPENTMTMSAILGRDFVTKPGVNLSFKNGVVHFDCYEGELNKTNDFSQILCVSYEHEFDSVKEMLNVNPELDVNMKELLFELYQKEYVNKIKEESTLDINPNLEMKIVLKHDQPIAYRARRISYDD</sequence>